<dbReference type="Gene3D" id="1.10.1130.10">
    <property type="entry name" value="Flavocytochrome C3, Chain A"/>
    <property type="match status" value="1"/>
</dbReference>
<evidence type="ECO:0000313" key="7">
    <source>
        <dbReference type="Proteomes" id="UP000294599"/>
    </source>
</evidence>
<dbReference type="InterPro" id="IPR011989">
    <property type="entry name" value="ARM-like"/>
</dbReference>
<dbReference type="Gene3D" id="1.25.10.10">
    <property type="entry name" value="Leucine-rich Repeat Variant"/>
    <property type="match status" value="1"/>
</dbReference>
<dbReference type="InterPro" id="IPR036280">
    <property type="entry name" value="Multihaem_cyt_sf"/>
</dbReference>
<dbReference type="Pfam" id="PF13435">
    <property type="entry name" value="Cytochrome_C554"/>
    <property type="match status" value="2"/>
</dbReference>
<evidence type="ECO:0000256" key="1">
    <source>
        <dbReference type="ARBA" id="ARBA00022729"/>
    </source>
</evidence>
<dbReference type="SUPFAM" id="SSF48371">
    <property type="entry name" value="ARM repeat"/>
    <property type="match status" value="1"/>
</dbReference>
<dbReference type="SUPFAM" id="SSF48452">
    <property type="entry name" value="TPR-like"/>
    <property type="match status" value="1"/>
</dbReference>
<dbReference type="EMBL" id="SMAF01000019">
    <property type="protein sequence ID" value="TCS95230.1"/>
    <property type="molecule type" value="Genomic_DNA"/>
</dbReference>
<keyword evidence="2" id="KW-0802">TPR repeat</keyword>
<reference evidence="6 7" key="1">
    <citation type="submission" date="2019-03" db="EMBL/GenBank/DDBJ databases">
        <title>Genomic Encyclopedia of Type Strains, Phase IV (KMG-IV): sequencing the most valuable type-strain genomes for metagenomic binning, comparative biology and taxonomic classification.</title>
        <authorList>
            <person name="Goeker M."/>
        </authorList>
    </citation>
    <scope>NUCLEOTIDE SEQUENCE [LARGE SCALE GENOMIC DNA]</scope>
    <source>
        <strain evidence="6 7">DSM 21944</strain>
    </source>
</reference>
<name>A0A4S3KUP7_9GAMM</name>
<feature type="chain" id="PRO_5030100273" evidence="3">
    <location>
        <begin position="34"/>
        <end position="785"/>
    </location>
</feature>
<dbReference type="AlphaFoldDB" id="A0A4S3KUP7"/>
<dbReference type="InterPro" id="IPR023155">
    <property type="entry name" value="Cyt_c-552/4"/>
</dbReference>
<feature type="domain" description="Cytochrome c-552/4" evidence="5">
    <location>
        <begin position="61"/>
        <end position="85"/>
    </location>
</feature>
<feature type="signal peptide" evidence="3">
    <location>
        <begin position="1"/>
        <end position="33"/>
    </location>
</feature>
<gene>
    <name evidence="6" type="ORF">EDC25_1199</name>
</gene>
<proteinExistence type="predicted"/>
<evidence type="ECO:0000259" key="4">
    <source>
        <dbReference type="Pfam" id="PF09699"/>
    </source>
</evidence>
<feature type="repeat" description="TPR" evidence="2">
    <location>
        <begin position="671"/>
        <end position="704"/>
    </location>
</feature>
<dbReference type="PANTHER" id="PTHR35038">
    <property type="entry name" value="DISSIMILATORY SULFITE REDUCTASE SIRA"/>
    <property type="match status" value="1"/>
</dbReference>
<dbReference type="PANTHER" id="PTHR35038:SF8">
    <property type="entry name" value="C-TYPE POLYHEME CYTOCHROME OMCC"/>
    <property type="match status" value="1"/>
</dbReference>
<sequence>MFHDVALIRGTLRTVLPAAFALLVAACSAPETAQVQAVGGGGVSQAFLPLSGSDGHVGAKVCGQCHRQALEDWQGSHHDLAMQPATPQSVLGDFEGATFDYAGTTTEFRRRGRRFFVFTDGPDGEPAEFEILYTFGHRPLQQYLIELPGGRLQAFGIAWDSRDAEAGGQRWFHLYPDQRLTAGHRLHWTGPDQNWNFMCAECHSTGLKKNYDADSDGYDTQWTEIDVACEACHGPGLAHAQWAVGGQPADTPDKALAVTFHERAGVEWTRLEGSAFAVRSQPRTTRIEIDACGRCHGRASRLLGDEVHGAGLLASHRPALLDPDQYWPDGQMLGEVFNWGPFLQSRMQQAGVTCSDCHQPHSLALRAEGNALCAQCHDGQRFDQPAHTHHAGDGEGSRCVACHMPTTSFMGVDDRHDHAFRIPRPDLSAALGGAPDACTGCHQDRSPDWAAQALREWFPDSRHRGAHSGEVLQAAHRGEPGTGTRLAQLVADPSQPAIVRASALRAFGPWLDGDSLVVATPLLAESDPLLRLAATELLSQLPPPQRAAHLAPMLDDPVLAVRLEAADALAGVAEAWLSPAARRLLELAVAELEASLAFNADRADTLVSLGDLRRRQGDPGEAERAYRRALQKDGDSLAATLQLADLAREQGREAEADDVLRRALRIRPGSAELNHALGLSLVRQRRGEEALQRLQRAAELAPGQARYAYVLAVARHDLGDAAAARDGLREALRRHPDNVELLHALATYELEAGHRDEARALARRLVSIDPENPSGRELLNWLDRR</sequence>
<dbReference type="InterPro" id="IPR016024">
    <property type="entry name" value="ARM-type_fold"/>
</dbReference>
<feature type="repeat" description="TPR" evidence="2">
    <location>
        <begin position="603"/>
        <end position="636"/>
    </location>
</feature>
<evidence type="ECO:0000313" key="6">
    <source>
        <dbReference type="EMBL" id="TCS95230.1"/>
    </source>
</evidence>
<dbReference type="Gene3D" id="3.90.10.10">
    <property type="entry name" value="Cytochrome C3"/>
    <property type="match status" value="1"/>
</dbReference>
<dbReference type="Pfam" id="PF14559">
    <property type="entry name" value="TPR_19"/>
    <property type="match status" value="1"/>
</dbReference>
<dbReference type="SUPFAM" id="SSF48695">
    <property type="entry name" value="Multiheme cytochromes"/>
    <property type="match status" value="1"/>
</dbReference>
<evidence type="ECO:0000256" key="3">
    <source>
        <dbReference type="SAM" id="SignalP"/>
    </source>
</evidence>
<dbReference type="Proteomes" id="UP000294599">
    <property type="component" value="Unassembled WGS sequence"/>
</dbReference>
<dbReference type="GO" id="GO:0016491">
    <property type="term" value="F:oxidoreductase activity"/>
    <property type="evidence" value="ECO:0007669"/>
    <property type="project" value="TreeGrafter"/>
</dbReference>
<comment type="caution">
    <text evidence="6">The sequence shown here is derived from an EMBL/GenBank/DDBJ whole genome shotgun (WGS) entry which is preliminary data.</text>
</comment>
<dbReference type="InterPro" id="IPR019734">
    <property type="entry name" value="TPR_rpt"/>
</dbReference>
<dbReference type="RefSeq" id="WP_123521276.1">
    <property type="nucleotide sequence ID" value="NZ_MJEV01000046.1"/>
</dbReference>
<evidence type="ECO:0000256" key="2">
    <source>
        <dbReference type="PROSITE-ProRule" id="PRU00339"/>
    </source>
</evidence>
<feature type="domain" description="Doubled CXXCH motif" evidence="4">
    <location>
        <begin position="353"/>
        <end position="381"/>
    </location>
</feature>
<organism evidence="6 7">
    <name type="scientific">Pseudofulvimonas gallinarii</name>
    <dbReference type="NCBI Taxonomy" id="634155"/>
    <lineage>
        <taxon>Bacteria</taxon>
        <taxon>Pseudomonadati</taxon>
        <taxon>Pseudomonadota</taxon>
        <taxon>Gammaproteobacteria</taxon>
        <taxon>Lysobacterales</taxon>
        <taxon>Rhodanobacteraceae</taxon>
        <taxon>Pseudofulvimonas</taxon>
    </lineage>
</organism>
<keyword evidence="1 3" id="KW-0732">Signal</keyword>
<dbReference type="Pfam" id="PF09699">
    <property type="entry name" value="Paired_CXXCH_1"/>
    <property type="match status" value="1"/>
</dbReference>
<evidence type="ECO:0000259" key="5">
    <source>
        <dbReference type="Pfam" id="PF13435"/>
    </source>
</evidence>
<dbReference type="Gene3D" id="1.25.40.10">
    <property type="entry name" value="Tetratricopeptide repeat domain"/>
    <property type="match status" value="1"/>
</dbReference>
<dbReference type="OrthoDB" id="9814800at2"/>
<feature type="domain" description="Cytochrome c-552/4" evidence="5">
    <location>
        <begin position="196"/>
        <end position="234"/>
    </location>
</feature>
<dbReference type="PROSITE" id="PS50005">
    <property type="entry name" value="TPR"/>
    <property type="match status" value="2"/>
</dbReference>
<dbReference type="InterPro" id="IPR010177">
    <property type="entry name" value="Paired_CXXCH_1"/>
</dbReference>
<accession>A0A4S3KUP7</accession>
<dbReference type="InterPro" id="IPR051829">
    <property type="entry name" value="Multiheme_Cytochr_ET"/>
</dbReference>
<dbReference type="InterPro" id="IPR011990">
    <property type="entry name" value="TPR-like_helical_dom_sf"/>
</dbReference>
<dbReference type="Pfam" id="PF13432">
    <property type="entry name" value="TPR_16"/>
    <property type="match status" value="1"/>
</dbReference>
<protein>
    <submittedName>
        <fullName evidence="6">Putative CXXCH cytochrome family protein</fullName>
    </submittedName>
</protein>
<keyword evidence="7" id="KW-1185">Reference proteome</keyword>
<dbReference type="SMART" id="SM00028">
    <property type="entry name" value="TPR"/>
    <property type="match status" value="5"/>
</dbReference>